<keyword evidence="2" id="KW-1185">Reference proteome</keyword>
<gene>
    <name evidence="1" type="ORF">C2G38_2157644</name>
</gene>
<evidence type="ECO:0000313" key="2">
    <source>
        <dbReference type="Proteomes" id="UP000266673"/>
    </source>
</evidence>
<sequence>MIESEYLESAKGSNYWSHLKSDKNTCGDSAGQNNNELWSAQQLYQAPYYLQNLHPFSYYLGKLFIDDNFTQFIQLKFLFAFRETPKEIDEYIPAIQYIETQQSTYETNLEAVEDNSIKEDITQIENLDTAILDTEQEKQEGNTSVTIQMKSDDNIAEKMGMRTKVLH</sequence>
<name>A0A397W8B2_9GLOM</name>
<protein>
    <submittedName>
        <fullName evidence="1">Uncharacterized protein</fullName>
    </submittedName>
</protein>
<reference evidence="1 2" key="1">
    <citation type="submission" date="2018-06" db="EMBL/GenBank/DDBJ databases">
        <title>Comparative genomics reveals the genomic features of Rhizophagus irregularis, R. cerebriforme, R. diaphanum and Gigaspora rosea, and their symbiotic lifestyle signature.</title>
        <authorList>
            <person name="Morin E."/>
            <person name="San Clemente H."/>
            <person name="Chen E.C.H."/>
            <person name="De La Providencia I."/>
            <person name="Hainaut M."/>
            <person name="Kuo A."/>
            <person name="Kohler A."/>
            <person name="Murat C."/>
            <person name="Tang N."/>
            <person name="Roy S."/>
            <person name="Loubradou J."/>
            <person name="Henrissat B."/>
            <person name="Grigoriev I.V."/>
            <person name="Corradi N."/>
            <person name="Roux C."/>
            <person name="Martin F.M."/>
        </authorList>
    </citation>
    <scope>NUCLEOTIDE SEQUENCE [LARGE SCALE GENOMIC DNA]</scope>
    <source>
        <strain evidence="1 2">DAOM 194757</strain>
    </source>
</reference>
<comment type="caution">
    <text evidence="1">The sequence shown here is derived from an EMBL/GenBank/DDBJ whole genome shotgun (WGS) entry which is preliminary data.</text>
</comment>
<accession>A0A397W8B2</accession>
<organism evidence="1 2">
    <name type="scientific">Gigaspora rosea</name>
    <dbReference type="NCBI Taxonomy" id="44941"/>
    <lineage>
        <taxon>Eukaryota</taxon>
        <taxon>Fungi</taxon>
        <taxon>Fungi incertae sedis</taxon>
        <taxon>Mucoromycota</taxon>
        <taxon>Glomeromycotina</taxon>
        <taxon>Glomeromycetes</taxon>
        <taxon>Diversisporales</taxon>
        <taxon>Gigasporaceae</taxon>
        <taxon>Gigaspora</taxon>
    </lineage>
</organism>
<dbReference type="EMBL" id="QKWP01000062">
    <property type="protein sequence ID" value="RIB28553.1"/>
    <property type="molecule type" value="Genomic_DNA"/>
</dbReference>
<evidence type="ECO:0000313" key="1">
    <source>
        <dbReference type="EMBL" id="RIB28553.1"/>
    </source>
</evidence>
<dbReference type="Proteomes" id="UP000266673">
    <property type="component" value="Unassembled WGS sequence"/>
</dbReference>
<proteinExistence type="predicted"/>
<dbReference type="AlphaFoldDB" id="A0A397W8B2"/>